<dbReference type="Proteomes" id="UP000248857">
    <property type="component" value="Unassembled WGS sequence"/>
</dbReference>
<organism evidence="6 7">
    <name type="scientific">Acaryochloris thomasi RCC1774</name>
    <dbReference type="NCBI Taxonomy" id="1764569"/>
    <lineage>
        <taxon>Bacteria</taxon>
        <taxon>Bacillati</taxon>
        <taxon>Cyanobacteriota</taxon>
        <taxon>Cyanophyceae</taxon>
        <taxon>Acaryochloridales</taxon>
        <taxon>Acaryochloridaceae</taxon>
        <taxon>Acaryochloris</taxon>
        <taxon>Acaryochloris thomasi</taxon>
    </lineage>
</organism>
<dbReference type="GO" id="GO:0003955">
    <property type="term" value="F:NAD(P)H dehydrogenase (quinone) activity"/>
    <property type="evidence" value="ECO:0007669"/>
    <property type="project" value="TreeGrafter"/>
</dbReference>
<evidence type="ECO:0000256" key="1">
    <source>
        <dbReference type="ARBA" id="ARBA00001974"/>
    </source>
</evidence>
<dbReference type="RefSeq" id="WP_110986162.1">
    <property type="nucleotide sequence ID" value="NZ_CAWNWM010000006.1"/>
</dbReference>
<sequence>MVNPLVSGLNIAEENRDGRRPVGDHRNGRLKVLPTLQLPDYPDVFAAGDCTVDPENPQPNTAQVAYQQGRDIADNIAALIEDKSLSPADVSLRGTLLKLGMGESAAEIFGPIEVKGRVGHLVREATYLSLLPLPGYKIKAGAQWLTDKVFEKFLG</sequence>
<dbReference type="OrthoDB" id="9781621at2"/>
<dbReference type="EMBL" id="PQWO01000006">
    <property type="protein sequence ID" value="PZD73333.1"/>
    <property type="molecule type" value="Genomic_DNA"/>
</dbReference>
<dbReference type="PANTHER" id="PTHR42913:SF3">
    <property type="entry name" value="64 KDA MITOCHONDRIAL NADH DEHYDROGENASE (EUROFUNG)"/>
    <property type="match status" value="1"/>
</dbReference>
<dbReference type="PANTHER" id="PTHR42913">
    <property type="entry name" value="APOPTOSIS-INDUCING FACTOR 1"/>
    <property type="match status" value="1"/>
</dbReference>
<keyword evidence="7" id="KW-1185">Reference proteome</keyword>
<reference evidence="6 7" key="1">
    <citation type="journal article" date="2018" name="Sci. Rep.">
        <title>A novel species of the marine cyanobacterium Acaryochloris with a unique pigment content and lifestyle.</title>
        <authorList>
            <person name="Partensky F."/>
            <person name="Six C."/>
            <person name="Ratin M."/>
            <person name="Garczarek L."/>
            <person name="Vaulot D."/>
            <person name="Probert I."/>
            <person name="Calteau A."/>
            <person name="Gourvil P."/>
            <person name="Marie D."/>
            <person name="Grebert T."/>
            <person name="Bouchier C."/>
            <person name="Le Panse S."/>
            <person name="Gachenot M."/>
            <person name="Rodriguez F."/>
            <person name="Garrido J.L."/>
        </authorList>
    </citation>
    <scope>NUCLEOTIDE SEQUENCE [LARGE SCALE GENOMIC DNA]</scope>
    <source>
        <strain evidence="6 7">RCC1774</strain>
    </source>
</reference>
<protein>
    <submittedName>
        <fullName evidence="6">NADH dehydrogenase-like protein</fullName>
        <ecNumber evidence="6">1.6.99.-</ecNumber>
    </submittedName>
</protein>
<gene>
    <name evidence="6" type="ORF">C1752_02184</name>
</gene>
<name>A0A2W1JIK8_9CYAN</name>
<dbReference type="Gene3D" id="3.50.50.100">
    <property type="match status" value="1"/>
</dbReference>
<evidence type="ECO:0000256" key="5">
    <source>
        <dbReference type="ARBA" id="ARBA00023002"/>
    </source>
</evidence>
<proteinExistence type="inferred from homology"/>
<dbReference type="InterPro" id="IPR051169">
    <property type="entry name" value="NADH-Q_oxidoreductase"/>
</dbReference>
<accession>A0A2W1JIK8</accession>
<evidence type="ECO:0000313" key="7">
    <source>
        <dbReference type="Proteomes" id="UP000248857"/>
    </source>
</evidence>
<dbReference type="GO" id="GO:0019646">
    <property type="term" value="P:aerobic electron transport chain"/>
    <property type="evidence" value="ECO:0007669"/>
    <property type="project" value="TreeGrafter"/>
</dbReference>
<dbReference type="AlphaFoldDB" id="A0A2W1JIK8"/>
<dbReference type="EC" id="1.6.99.-" evidence="6"/>
<keyword evidence="3" id="KW-0285">Flavoprotein</keyword>
<dbReference type="InterPro" id="IPR036188">
    <property type="entry name" value="FAD/NAD-bd_sf"/>
</dbReference>
<evidence type="ECO:0000313" key="6">
    <source>
        <dbReference type="EMBL" id="PZD73333.1"/>
    </source>
</evidence>
<evidence type="ECO:0000256" key="3">
    <source>
        <dbReference type="ARBA" id="ARBA00022630"/>
    </source>
</evidence>
<evidence type="ECO:0000256" key="2">
    <source>
        <dbReference type="ARBA" id="ARBA00005272"/>
    </source>
</evidence>
<dbReference type="SUPFAM" id="SSF51905">
    <property type="entry name" value="FAD/NAD(P)-binding domain"/>
    <property type="match status" value="1"/>
</dbReference>
<keyword evidence="4" id="KW-0274">FAD</keyword>
<evidence type="ECO:0000256" key="4">
    <source>
        <dbReference type="ARBA" id="ARBA00022827"/>
    </source>
</evidence>
<comment type="similarity">
    <text evidence="2">Belongs to the NADH dehydrogenase family.</text>
</comment>
<comment type="cofactor">
    <cofactor evidence="1">
        <name>FAD</name>
        <dbReference type="ChEBI" id="CHEBI:57692"/>
    </cofactor>
</comment>
<comment type="caution">
    <text evidence="6">The sequence shown here is derived from an EMBL/GenBank/DDBJ whole genome shotgun (WGS) entry which is preliminary data.</text>
</comment>
<keyword evidence="5 6" id="KW-0560">Oxidoreductase</keyword>